<comment type="caution">
    <text evidence="1">The sequence shown here is derived from an EMBL/GenBank/DDBJ whole genome shotgun (WGS) entry which is preliminary data.</text>
</comment>
<gene>
    <name evidence="1" type="ORF">AB4829_34675</name>
</gene>
<name>A0ABW8BL12_9ACTN</name>
<keyword evidence="2" id="KW-1185">Reference proteome</keyword>
<sequence length="138" mass="15135">MNELHRPGEVVPVSGICECDCCLRSKSIAGRLVLRDHRRMGTDEGRKLTRVVQRCSAFPSQWDAWTSDGQYLYLRYRHGEGSVEWHPGPEFDDSPESWNEGRSGLLIEWDDGTGSGTISLADFIAAAGLVLAPGASVG</sequence>
<dbReference type="RefSeq" id="WP_399594819.1">
    <property type="nucleotide sequence ID" value="NZ_JBITPR010000063.1"/>
</dbReference>
<evidence type="ECO:0000313" key="2">
    <source>
        <dbReference type="Proteomes" id="UP001614264"/>
    </source>
</evidence>
<dbReference type="Proteomes" id="UP001614264">
    <property type="component" value="Unassembled WGS sequence"/>
</dbReference>
<proteinExistence type="predicted"/>
<protein>
    <submittedName>
        <fullName evidence="1">Uncharacterized protein</fullName>
    </submittedName>
</protein>
<accession>A0ABW8BL12</accession>
<organism evidence="1 2">
    <name type="scientific">Streptomyces salinarius</name>
    <dbReference type="NCBI Taxonomy" id="2762598"/>
    <lineage>
        <taxon>Bacteria</taxon>
        <taxon>Bacillati</taxon>
        <taxon>Actinomycetota</taxon>
        <taxon>Actinomycetes</taxon>
        <taxon>Kitasatosporales</taxon>
        <taxon>Streptomycetaceae</taxon>
        <taxon>Streptomyces</taxon>
    </lineage>
</organism>
<evidence type="ECO:0000313" key="1">
    <source>
        <dbReference type="EMBL" id="MFI7875729.1"/>
    </source>
</evidence>
<dbReference type="EMBL" id="JBITPR010000063">
    <property type="protein sequence ID" value="MFI7875729.1"/>
    <property type="molecule type" value="Genomic_DNA"/>
</dbReference>
<reference evidence="1 2" key="1">
    <citation type="submission" date="2024-07" db="EMBL/GenBank/DDBJ databases">
        <title>Whole genome sequencing of Prodigiosin pigment-producing Streptomyces salinarius isolated from rhizosphere soil of Arachis hypogaea.</title>
        <authorList>
            <person name="Vidhya A."/>
            <person name="Ramya S."/>
        </authorList>
    </citation>
    <scope>NUCLEOTIDE SEQUENCE [LARGE SCALE GENOMIC DNA]</scope>
    <source>
        <strain evidence="1 2">VRMG2420</strain>
    </source>
</reference>